<evidence type="ECO:0000256" key="4">
    <source>
        <dbReference type="ARBA" id="ARBA00022759"/>
    </source>
</evidence>
<dbReference type="Gene3D" id="2.40.70.10">
    <property type="entry name" value="Acid Proteases"/>
    <property type="match status" value="1"/>
</dbReference>
<keyword evidence="1" id="KW-0808">Transferase</keyword>
<dbReference type="InterPro" id="IPR000477">
    <property type="entry name" value="RT_dom"/>
</dbReference>
<reference evidence="8" key="1">
    <citation type="journal article" date="2022" name="Int. J. Mol. Sci.">
        <title>Draft Genome of Tanacetum Coccineum: Genomic Comparison of Closely Related Tanacetum-Family Plants.</title>
        <authorList>
            <person name="Yamashiro T."/>
            <person name="Shiraishi A."/>
            <person name="Nakayama K."/>
            <person name="Satake H."/>
        </authorList>
    </citation>
    <scope>NUCLEOTIDE SEQUENCE</scope>
</reference>
<comment type="caution">
    <text evidence="8">The sequence shown here is derived from an EMBL/GenBank/DDBJ whole genome shotgun (WGS) entry which is preliminary data.</text>
</comment>
<organism evidence="8 9">
    <name type="scientific">Tanacetum coccineum</name>
    <dbReference type="NCBI Taxonomy" id="301880"/>
    <lineage>
        <taxon>Eukaryota</taxon>
        <taxon>Viridiplantae</taxon>
        <taxon>Streptophyta</taxon>
        <taxon>Embryophyta</taxon>
        <taxon>Tracheophyta</taxon>
        <taxon>Spermatophyta</taxon>
        <taxon>Magnoliopsida</taxon>
        <taxon>eudicotyledons</taxon>
        <taxon>Gunneridae</taxon>
        <taxon>Pentapetalae</taxon>
        <taxon>asterids</taxon>
        <taxon>campanulids</taxon>
        <taxon>Asterales</taxon>
        <taxon>Asteraceae</taxon>
        <taxon>Asteroideae</taxon>
        <taxon>Anthemideae</taxon>
        <taxon>Anthemidinae</taxon>
        <taxon>Tanacetum</taxon>
    </lineage>
</organism>
<feature type="domain" description="Integrase catalytic" evidence="7">
    <location>
        <begin position="750"/>
        <end position="916"/>
    </location>
</feature>
<evidence type="ECO:0000256" key="2">
    <source>
        <dbReference type="ARBA" id="ARBA00022695"/>
    </source>
</evidence>
<keyword evidence="4" id="KW-0255">Endonuclease</keyword>
<dbReference type="InterPro" id="IPR036397">
    <property type="entry name" value="RNaseH_sf"/>
</dbReference>
<keyword evidence="6 8" id="KW-0695">RNA-directed DNA polymerase</keyword>
<dbReference type="InterPro" id="IPR041588">
    <property type="entry name" value="Integrase_H2C2"/>
</dbReference>
<evidence type="ECO:0000256" key="6">
    <source>
        <dbReference type="ARBA" id="ARBA00022918"/>
    </source>
</evidence>
<dbReference type="Pfam" id="PF17917">
    <property type="entry name" value="RT_RNaseH"/>
    <property type="match status" value="1"/>
</dbReference>
<dbReference type="CDD" id="cd09274">
    <property type="entry name" value="RNase_HI_RT_Ty3"/>
    <property type="match status" value="1"/>
</dbReference>
<keyword evidence="2" id="KW-0548">Nucleotidyltransferase</keyword>
<evidence type="ECO:0000313" key="9">
    <source>
        <dbReference type="Proteomes" id="UP001151760"/>
    </source>
</evidence>
<evidence type="ECO:0000256" key="1">
    <source>
        <dbReference type="ARBA" id="ARBA00022679"/>
    </source>
</evidence>
<keyword evidence="5" id="KW-0378">Hydrolase</keyword>
<sequence>MPKYAKFLKGLLSNKTRLEEACTITMNERCSAVLLNKLPSKEKDPGSFTIPCDIRHLHIDKALADLGASISLIPYTMYEKLGLGEPKLTRISLELADRSIQYPRGIAEDVLIKIDKFVLPIDFVILDMREDSRIPIILGRPFLATARAMIDVFNKKITLRVGSEEVIFDVDQSMKKPRTEDDECYGIDDLDTVIQSAAQELLENDHRNKNLEDGINRPDYENRGSNSEIPIRRIDHINTPYSQETQKQEETLNEHLYSASVIEIDEKRLELKDLPSHLEYAYLKGDESCLVIISFKLTEKEKTSLIRVLEKQKEVIAWKMSDIKGINSSFCTHKILMEESFKPVIQPQRRLNLKVQDVVKDEIVRLLDSGLIYPISDSPWVSPIHVVPKKGGITVVLNDNNELIPSQTLTGWRVCIDYRFFQIPIAPEDQEKTTFTYPYGTFAYRRMSFGLFNALATFKRCMTEIFHDMVENFMGVFMDDFSNFDPDNLVLMFHFVALLSHQICKPNNYGSKTLNDAQAHYTTTEKELLAVVFSFDKFRPYLILLKIMVYTNHSALKYLFSKQDAKPRLIRWVLLLQGFNIKIKDKKGIENLVADHLSRLENPNIGELAEEEIEEKFPDEHLMILKTKLNDEEPWYADYVNYIVKKVVPQEWTAEKKKRFFSHVKNYFWDDPYAFRLCPDNVMKRCVAGSEILEILAHCHSGPTGGHHSASVTGRKVYEAGFYWPSIVRDAKDYVIKCDACQKLGNISSPNEMPQNNIQVCEVFDIWGLDFMGQFPDSRGNKYILVAVDYVSKWVEAQALPTNDARVVVKFLKGLFARFGVPKALISDRGTHFCNSQLEKALLRYGVTCRISTAYHPQTNGQTEVTNKAIKRILERLVGYNPKDWSEKLNDALWAFRTAYKTPIGCTPFRMVYGKSCHLLVEIEHKAYWALKQCNIDLTAVVKNQFMELNELMELRDGAYKNT</sequence>
<reference evidence="8" key="2">
    <citation type="submission" date="2022-01" db="EMBL/GenBank/DDBJ databases">
        <authorList>
            <person name="Yamashiro T."/>
            <person name="Shiraishi A."/>
            <person name="Satake H."/>
            <person name="Nakayama K."/>
        </authorList>
    </citation>
    <scope>NUCLEOTIDE SEQUENCE</scope>
</reference>
<dbReference type="CDD" id="cd00303">
    <property type="entry name" value="retropepsin_like"/>
    <property type="match status" value="1"/>
</dbReference>
<dbReference type="SUPFAM" id="SSF56672">
    <property type="entry name" value="DNA/RNA polymerases"/>
    <property type="match status" value="1"/>
</dbReference>
<dbReference type="Proteomes" id="UP001151760">
    <property type="component" value="Unassembled WGS sequence"/>
</dbReference>
<dbReference type="PANTHER" id="PTHR37984:SF5">
    <property type="entry name" value="PROTEIN NYNRIN-LIKE"/>
    <property type="match status" value="1"/>
</dbReference>
<dbReference type="Pfam" id="PF08284">
    <property type="entry name" value="RVP_2"/>
    <property type="match status" value="1"/>
</dbReference>
<dbReference type="InterPro" id="IPR001584">
    <property type="entry name" value="Integrase_cat-core"/>
</dbReference>
<proteinExistence type="predicted"/>
<protein>
    <submittedName>
        <fullName evidence="8">Reverse transcriptase domain-containing protein</fullName>
    </submittedName>
</protein>
<dbReference type="InterPro" id="IPR050951">
    <property type="entry name" value="Retrovirus_Pol_polyprotein"/>
</dbReference>
<dbReference type="CDD" id="cd01647">
    <property type="entry name" value="RT_LTR"/>
    <property type="match status" value="1"/>
</dbReference>
<evidence type="ECO:0000313" key="8">
    <source>
        <dbReference type="EMBL" id="GJT41888.1"/>
    </source>
</evidence>
<dbReference type="Gene3D" id="3.30.420.10">
    <property type="entry name" value="Ribonuclease H-like superfamily/Ribonuclease H"/>
    <property type="match status" value="1"/>
</dbReference>
<dbReference type="EMBL" id="BQNB010015598">
    <property type="protein sequence ID" value="GJT41888.1"/>
    <property type="molecule type" value="Genomic_DNA"/>
</dbReference>
<dbReference type="InterPro" id="IPR041373">
    <property type="entry name" value="RT_RNaseH"/>
</dbReference>
<dbReference type="InterPro" id="IPR021109">
    <property type="entry name" value="Peptidase_aspartic_dom_sf"/>
</dbReference>
<dbReference type="Gene3D" id="1.10.340.70">
    <property type="match status" value="1"/>
</dbReference>
<dbReference type="Pfam" id="PF00078">
    <property type="entry name" value="RVT_1"/>
    <property type="match status" value="1"/>
</dbReference>
<evidence type="ECO:0000256" key="3">
    <source>
        <dbReference type="ARBA" id="ARBA00022722"/>
    </source>
</evidence>
<dbReference type="SUPFAM" id="SSF53098">
    <property type="entry name" value="Ribonuclease H-like"/>
    <property type="match status" value="1"/>
</dbReference>
<evidence type="ECO:0000259" key="7">
    <source>
        <dbReference type="PROSITE" id="PS50994"/>
    </source>
</evidence>
<dbReference type="InterPro" id="IPR012337">
    <property type="entry name" value="RNaseH-like_sf"/>
</dbReference>
<dbReference type="PANTHER" id="PTHR37984">
    <property type="entry name" value="PROTEIN CBG26694"/>
    <property type="match status" value="1"/>
</dbReference>
<evidence type="ECO:0000256" key="5">
    <source>
        <dbReference type="ARBA" id="ARBA00022801"/>
    </source>
</evidence>
<name>A0ABQ5DSP2_9ASTR</name>
<dbReference type="InterPro" id="IPR043502">
    <property type="entry name" value="DNA/RNA_pol_sf"/>
</dbReference>
<accession>A0ABQ5DSP2</accession>
<keyword evidence="9" id="KW-1185">Reference proteome</keyword>
<dbReference type="PROSITE" id="PS50994">
    <property type="entry name" value="INTEGRASE"/>
    <property type="match status" value="1"/>
</dbReference>
<keyword evidence="3" id="KW-0540">Nuclease</keyword>
<gene>
    <name evidence="8" type="ORF">Tco_0941753</name>
</gene>
<dbReference type="GO" id="GO:0003964">
    <property type="term" value="F:RNA-directed DNA polymerase activity"/>
    <property type="evidence" value="ECO:0007669"/>
    <property type="project" value="UniProtKB-KW"/>
</dbReference>
<dbReference type="Pfam" id="PF00665">
    <property type="entry name" value="rve"/>
    <property type="match status" value="1"/>
</dbReference>
<dbReference type="Pfam" id="PF17921">
    <property type="entry name" value="Integrase_H2C2"/>
    <property type="match status" value="1"/>
</dbReference>
<dbReference type="Gene3D" id="3.10.10.10">
    <property type="entry name" value="HIV Type 1 Reverse Transcriptase, subunit A, domain 1"/>
    <property type="match status" value="1"/>
</dbReference>